<evidence type="ECO:0000313" key="4">
    <source>
        <dbReference type="EMBL" id="MBP2002110.1"/>
    </source>
</evidence>
<dbReference type="PROSITE" id="PS00061">
    <property type="entry name" value="ADH_SHORT"/>
    <property type="match status" value="1"/>
</dbReference>
<gene>
    <name evidence="4" type="ORF">J2Z69_003167</name>
</gene>
<dbReference type="PANTHER" id="PTHR44196:SF1">
    <property type="entry name" value="DEHYDROGENASE_REDUCTASE SDR FAMILY MEMBER 7B"/>
    <property type="match status" value="1"/>
</dbReference>
<dbReference type="InterPro" id="IPR020904">
    <property type="entry name" value="Sc_DH/Rdtase_CS"/>
</dbReference>
<comment type="similarity">
    <text evidence="1 3">Belongs to the short-chain dehydrogenases/reductases (SDR) family.</text>
</comment>
<dbReference type="PANTHER" id="PTHR44196">
    <property type="entry name" value="DEHYDROGENASE/REDUCTASE SDR FAMILY MEMBER 7B"/>
    <property type="match status" value="1"/>
</dbReference>
<dbReference type="Proteomes" id="UP001519288">
    <property type="component" value="Unassembled WGS sequence"/>
</dbReference>
<dbReference type="InterPro" id="IPR002347">
    <property type="entry name" value="SDR_fam"/>
</dbReference>
<keyword evidence="5" id="KW-1185">Reference proteome</keyword>
<reference evidence="4 5" key="1">
    <citation type="submission" date="2021-03" db="EMBL/GenBank/DDBJ databases">
        <title>Genomic Encyclopedia of Type Strains, Phase IV (KMG-IV): sequencing the most valuable type-strain genomes for metagenomic binning, comparative biology and taxonomic classification.</title>
        <authorList>
            <person name="Goeker M."/>
        </authorList>
    </citation>
    <scope>NUCLEOTIDE SEQUENCE [LARGE SCALE GENOMIC DNA]</scope>
    <source>
        <strain evidence="4 5">DSM 26806</strain>
    </source>
</reference>
<dbReference type="RefSeq" id="WP_209864593.1">
    <property type="nucleotide sequence ID" value="NZ_JAGGLD010000006.1"/>
</dbReference>
<dbReference type="InterPro" id="IPR036291">
    <property type="entry name" value="NAD(P)-bd_dom_sf"/>
</dbReference>
<name>A0ABS4JK79_9BACL</name>
<dbReference type="Gene3D" id="3.40.50.720">
    <property type="entry name" value="NAD(P)-binding Rossmann-like Domain"/>
    <property type="match status" value="1"/>
</dbReference>
<evidence type="ECO:0000313" key="5">
    <source>
        <dbReference type="Proteomes" id="UP001519288"/>
    </source>
</evidence>
<evidence type="ECO:0000256" key="3">
    <source>
        <dbReference type="RuleBase" id="RU000363"/>
    </source>
</evidence>
<dbReference type="SUPFAM" id="SSF51735">
    <property type="entry name" value="NAD(P)-binding Rossmann-fold domains"/>
    <property type="match status" value="1"/>
</dbReference>
<accession>A0ABS4JK79</accession>
<dbReference type="PRINTS" id="PR00081">
    <property type="entry name" value="GDHRDH"/>
</dbReference>
<organism evidence="4 5">
    <name type="scientific">Paenibacillus shirakamiensis</name>
    <dbReference type="NCBI Taxonomy" id="1265935"/>
    <lineage>
        <taxon>Bacteria</taxon>
        <taxon>Bacillati</taxon>
        <taxon>Bacillota</taxon>
        <taxon>Bacilli</taxon>
        <taxon>Bacillales</taxon>
        <taxon>Paenibacillaceae</taxon>
        <taxon>Paenibacillus</taxon>
    </lineage>
</organism>
<dbReference type="EMBL" id="JAGGLD010000006">
    <property type="protein sequence ID" value="MBP2002110.1"/>
    <property type="molecule type" value="Genomic_DNA"/>
</dbReference>
<protein>
    <submittedName>
        <fullName evidence="4">Short-subunit dehydrogenase</fullName>
    </submittedName>
</protein>
<proteinExistence type="inferred from homology"/>
<keyword evidence="2" id="KW-0560">Oxidoreductase</keyword>
<evidence type="ECO:0000256" key="1">
    <source>
        <dbReference type="ARBA" id="ARBA00006484"/>
    </source>
</evidence>
<dbReference type="PIRSF" id="PIRSF000126">
    <property type="entry name" value="11-beta-HSD1"/>
    <property type="match status" value="1"/>
</dbReference>
<sequence length="257" mass="28108">MLKEKVIVVTGASSGIGALTAQMLSEKGAIVILAARSMDKLEQVSAGLTGKFEIMNLDVSDDQSVEETFRTILSKYGRIDILLNNAGYGKFEQMEDMSVQEFADMMNVNYMGIVRCTKAVLPSMMKWGSGQVVNIASLAGKIGSAKSTAYTATKYAVVGFSSALRQEMRPHGITISTVNPGPIDTPFFHLADPSGAYVKNVSWFMMKPDKVAREIVSVIEKKKAEVDLPRVAGIGIRLYQLFPRLAEALSYNFMNKK</sequence>
<comment type="caution">
    <text evidence="4">The sequence shown here is derived from an EMBL/GenBank/DDBJ whole genome shotgun (WGS) entry which is preliminary data.</text>
</comment>
<evidence type="ECO:0000256" key="2">
    <source>
        <dbReference type="ARBA" id="ARBA00023002"/>
    </source>
</evidence>
<dbReference type="PRINTS" id="PR00080">
    <property type="entry name" value="SDRFAMILY"/>
</dbReference>
<dbReference type="Pfam" id="PF00106">
    <property type="entry name" value="adh_short"/>
    <property type="match status" value="1"/>
</dbReference>